<feature type="region of interest" description="Disordered" evidence="1">
    <location>
        <begin position="1"/>
        <end position="23"/>
    </location>
</feature>
<organism evidence="3 4">
    <name type="scientific">Mycolicibacterium llatzerense</name>
    <dbReference type="NCBI Taxonomy" id="280871"/>
    <lineage>
        <taxon>Bacteria</taxon>
        <taxon>Bacillati</taxon>
        <taxon>Actinomycetota</taxon>
        <taxon>Actinomycetes</taxon>
        <taxon>Mycobacteriales</taxon>
        <taxon>Mycobacteriaceae</taxon>
        <taxon>Mycolicibacterium</taxon>
    </lineage>
</organism>
<comment type="caution">
    <text evidence="3">The sequence shown here is derived from an EMBL/GenBank/DDBJ whole genome shotgun (WGS) entry which is preliminary data.</text>
</comment>
<evidence type="ECO:0008006" key="5">
    <source>
        <dbReference type="Google" id="ProtNLM"/>
    </source>
</evidence>
<keyword evidence="2" id="KW-1133">Transmembrane helix</keyword>
<dbReference type="PATRIC" id="fig|280871.6.peg.4381"/>
<dbReference type="RefSeq" id="WP_043396974.1">
    <property type="nucleotide sequence ID" value="NZ_JXST01000033.1"/>
</dbReference>
<name>A0A0D1L1X1_9MYCO</name>
<evidence type="ECO:0000256" key="1">
    <source>
        <dbReference type="SAM" id="MobiDB-lite"/>
    </source>
</evidence>
<evidence type="ECO:0000256" key="2">
    <source>
        <dbReference type="SAM" id="Phobius"/>
    </source>
</evidence>
<evidence type="ECO:0000313" key="4">
    <source>
        <dbReference type="Proteomes" id="UP000032221"/>
    </source>
</evidence>
<accession>A0A0D1L1X1</accession>
<dbReference type="OrthoDB" id="4620851at2"/>
<dbReference type="Proteomes" id="UP000032221">
    <property type="component" value="Unassembled WGS sequence"/>
</dbReference>
<keyword evidence="2" id="KW-0812">Transmembrane</keyword>
<dbReference type="EMBL" id="JXST01000033">
    <property type="protein sequence ID" value="KIU15025.1"/>
    <property type="molecule type" value="Genomic_DNA"/>
</dbReference>
<sequence length="296" mass="30853">MTSNLDFEPVTEPAPAAKPPTLSPGARSAIRTILVLVALVVTTSAALGLGGLAWGIGSVRVAANSETLPADLSSLTIDTGDLPTAIRITSDRNVREPRVRMRLLNSAQNDEQALKVTRNGSAVSLTVAGSPSPLFNFGPPGEITVTLPPSAAHQLSVTTKQQVGALLTQTNLDQLTVHNTDGAVILGGNARRIEIHTQSADVQTRDPIVVSDAFIADSTDGHIAVDFKEIAPRTVDITTQSSDVDITLPPGGPYLVRAEAGDDAKVRVPQTSDASRAVAQITARAPEGSVAVTTRR</sequence>
<dbReference type="AlphaFoldDB" id="A0A0D1L1X1"/>
<evidence type="ECO:0000313" key="3">
    <source>
        <dbReference type="EMBL" id="KIU15025.1"/>
    </source>
</evidence>
<dbReference type="STRING" id="280871.TL10_21160"/>
<reference evidence="3 4" key="1">
    <citation type="submission" date="2015-01" db="EMBL/GenBank/DDBJ databases">
        <title>Genome sequence of Mycobacterium llatzerense and Mycobacterium immunogenum recovered from brain abscess.</title>
        <authorList>
            <person name="Greninger A.L."/>
            <person name="Langelier C."/>
            <person name="Cunningham G."/>
            <person name="Chiu C.Y."/>
            <person name="Miller S."/>
        </authorList>
    </citation>
    <scope>NUCLEOTIDE SEQUENCE [LARGE SCALE GENOMIC DNA]</scope>
    <source>
        <strain evidence="3 4">CLUC14</strain>
    </source>
</reference>
<keyword evidence="2" id="KW-0472">Membrane</keyword>
<proteinExistence type="predicted"/>
<gene>
    <name evidence="3" type="ORF">TL10_21160</name>
</gene>
<keyword evidence="4" id="KW-1185">Reference proteome</keyword>
<protein>
    <recommendedName>
        <fullName evidence="5">Adhesin domain-containing protein</fullName>
    </recommendedName>
</protein>
<feature type="transmembrane region" description="Helical" evidence="2">
    <location>
        <begin position="33"/>
        <end position="56"/>
    </location>
</feature>